<dbReference type="AlphaFoldDB" id="A0A2U2HJ98"/>
<name>A0A2U2HJ98_9BURK</name>
<accession>A0A2U2HJ98</accession>
<keyword evidence="2" id="KW-1185">Reference proteome</keyword>
<sequence>MTTLFDAVIHSLVLSAKGNSNTSAPAAAILWPDKDGIWESVVPKFAAAMPELFSFGAFNQAQRTGPAIWLKCAIAGAFEDCKYSGVPLVYLPGVSRTDLRAIENCPRDLQPLAELQYRGVFWSQSNGKDWTLAAFLSSKNGGLGLDVAGDKATHEALGRALAAGVLLERSVKELQAQAINAAWLDALVLPNPARDMLVWLNDPGQVGSQWAGPRWEIFVSRCGKDFGFDPIADGALAAAEKLAGRTGAWASVWELYRDSFASFPAVAELLGQLQAPKPKGLFDDLNELAGYPQANEDAEGALRYRLHACAAMTPELARASIRQAEQEHGDRRAWLWARMGRSSLAGALEHLELLASLSAQTGAGTTLTQLAGWYQDTGWKLDQAAMHALAAVSGKTDNEAVCAALKALYVPWLEACAYRFQDLVKAEGRLGLPSQAPGAVKPQDGVCTVFVDGLRYDVAMRLKDELAAVGQVQLSAAWTSMPSVTASGKAWASPVAPFVAGKKEDADFQPSVAADGKALSTHNFRKLLAEQGYQVLDKHETGAPDGRAWVECGDLDHFGHEHGLRLARDIESQLAQIVERIAELNEGGWARFRIVTDHGWLLVPGGLPKTELSKFEAETRWGRCAVLKDNSHGTDLTFAWDWCKDVQIAFAPGIGSFIAGAEYAHGGLTLQECLVPILEVLATSSPVALVKVDIAKVAWTGMRCKVEVSAEAGVDIGVLKVDIRTKAALPDSSLVSHAKPLAGGKASLAVEDDSKEGTAAFLVILDAAGKVVQKKPTTVGE</sequence>
<comment type="caution">
    <text evidence="1">The sequence shown here is derived from an EMBL/GenBank/DDBJ whole genome shotgun (WGS) entry which is preliminary data.</text>
</comment>
<proteinExistence type="predicted"/>
<dbReference type="EMBL" id="PXWF02000239">
    <property type="protein sequence ID" value="PWF46829.1"/>
    <property type="molecule type" value="Genomic_DNA"/>
</dbReference>
<protein>
    <submittedName>
        <fullName evidence="1">BREX-1 system phosphatase PglZ type B</fullName>
    </submittedName>
</protein>
<evidence type="ECO:0000313" key="1">
    <source>
        <dbReference type="EMBL" id="PWF46829.1"/>
    </source>
</evidence>
<dbReference type="Proteomes" id="UP000241421">
    <property type="component" value="Unassembled WGS sequence"/>
</dbReference>
<organism evidence="1 2">
    <name type="scientific">Massilia glaciei</name>
    <dbReference type="NCBI Taxonomy" id="1524097"/>
    <lineage>
        <taxon>Bacteria</taxon>
        <taxon>Pseudomonadati</taxon>
        <taxon>Pseudomonadota</taxon>
        <taxon>Betaproteobacteria</taxon>
        <taxon>Burkholderiales</taxon>
        <taxon>Oxalobacteraceae</taxon>
        <taxon>Telluria group</taxon>
        <taxon>Massilia</taxon>
    </lineage>
</organism>
<dbReference type="NCBIfam" id="NF033450">
    <property type="entry name" value="BREX_PglZ_1_B"/>
    <property type="match status" value="1"/>
</dbReference>
<reference evidence="1 2" key="1">
    <citation type="submission" date="2018-04" db="EMBL/GenBank/DDBJ databases">
        <title>Massilia violaceinigra sp. nov., a novel purple-pigmented bacterium isolated from Tianshan glacier, Xinjiang, China.</title>
        <authorList>
            <person name="Wang H."/>
        </authorList>
    </citation>
    <scope>NUCLEOTIDE SEQUENCE [LARGE SCALE GENOMIC DNA]</scope>
    <source>
        <strain evidence="1 2">B448-2</strain>
    </source>
</reference>
<gene>
    <name evidence="1" type="primary">pglZ</name>
    <name evidence="1" type="ORF">C7C56_015230</name>
</gene>
<dbReference type="OrthoDB" id="52741at2"/>
<evidence type="ECO:0000313" key="2">
    <source>
        <dbReference type="Proteomes" id="UP000241421"/>
    </source>
</evidence>